<organism evidence="3 4">
    <name type="scientific">Caenorhabditis tropicalis</name>
    <dbReference type="NCBI Taxonomy" id="1561998"/>
    <lineage>
        <taxon>Eukaryota</taxon>
        <taxon>Metazoa</taxon>
        <taxon>Ecdysozoa</taxon>
        <taxon>Nematoda</taxon>
        <taxon>Chromadorea</taxon>
        <taxon>Rhabditida</taxon>
        <taxon>Rhabditina</taxon>
        <taxon>Rhabditomorpha</taxon>
        <taxon>Rhabditoidea</taxon>
        <taxon>Rhabditidae</taxon>
        <taxon>Peloderinae</taxon>
        <taxon>Caenorhabditis</taxon>
    </lineage>
</organism>
<keyword evidence="2" id="KW-0472">Membrane</keyword>
<reference evidence="4" key="1">
    <citation type="submission" date="2016-11" db="UniProtKB">
        <authorList>
            <consortium name="WormBaseParasite"/>
        </authorList>
    </citation>
    <scope>IDENTIFICATION</scope>
</reference>
<dbReference type="eggNOG" id="ENOG502TI8T">
    <property type="taxonomic scope" value="Eukaryota"/>
</dbReference>
<keyword evidence="2" id="KW-0812">Transmembrane</keyword>
<keyword evidence="2" id="KW-1133">Transmembrane helix</keyword>
<feature type="compositionally biased region" description="Basic and acidic residues" evidence="1">
    <location>
        <begin position="113"/>
        <end position="122"/>
    </location>
</feature>
<name>A0A1I7U717_9PELO</name>
<keyword evidence="3" id="KW-1185">Reference proteome</keyword>
<sequence>MIEWLLLAAVLLLGMTIFRRIFMPLYIYLAVMATNGTLVLFVVKFKQFTEGKIPHDDLSLNLVGILLVTATAHNLVYLYAMHLHLNSRSYSRIHRPAAATAAPQAVAAPSQNEGKKDLSGLP</sequence>
<dbReference type="WBParaSite" id="Csp11.Scaffold629.g15513.t1">
    <property type="protein sequence ID" value="Csp11.Scaffold629.g15513.t1"/>
    <property type="gene ID" value="Csp11.Scaffold629.g15513"/>
</dbReference>
<feature type="transmembrane region" description="Helical" evidence="2">
    <location>
        <begin position="58"/>
        <end position="80"/>
    </location>
</feature>
<feature type="transmembrane region" description="Helical" evidence="2">
    <location>
        <begin position="26"/>
        <end position="46"/>
    </location>
</feature>
<protein>
    <submittedName>
        <fullName evidence="4">Na+/H+ antiporter subunit C</fullName>
    </submittedName>
</protein>
<dbReference type="AlphaFoldDB" id="A0A1I7U717"/>
<dbReference type="STRING" id="1561998.A0A1I7U717"/>
<feature type="region of interest" description="Disordered" evidence="1">
    <location>
        <begin position="101"/>
        <end position="122"/>
    </location>
</feature>
<evidence type="ECO:0000256" key="1">
    <source>
        <dbReference type="SAM" id="MobiDB-lite"/>
    </source>
</evidence>
<evidence type="ECO:0000313" key="4">
    <source>
        <dbReference type="WBParaSite" id="Csp11.Scaffold629.g15513.t1"/>
    </source>
</evidence>
<accession>A0A1I7U717</accession>
<evidence type="ECO:0000313" key="3">
    <source>
        <dbReference type="Proteomes" id="UP000095282"/>
    </source>
</evidence>
<proteinExistence type="predicted"/>
<evidence type="ECO:0000256" key="2">
    <source>
        <dbReference type="SAM" id="Phobius"/>
    </source>
</evidence>
<dbReference type="Proteomes" id="UP000095282">
    <property type="component" value="Unplaced"/>
</dbReference>